<evidence type="ECO:0000256" key="2">
    <source>
        <dbReference type="ARBA" id="ARBA00007441"/>
    </source>
</evidence>
<dbReference type="PANTHER" id="PTHR46383:SF1">
    <property type="entry name" value="ASPARTATE AMINOTRANSFERASE"/>
    <property type="match status" value="1"/>
</dbReference>
<dbReference type="AlphaFoldDB" id="A0A1F7YGG8"/>
<reference evidence="7 8" key="1">
    <citation type="journal article" date="2016" name="Nat. Commun.">
        <title>Thousands of microbial genomes shed light on interconnected biogeochemical processes in an aquifer system.</title>
        <authorList>
            <person name="Anantharaman K."/>
            <person name="Brown C.T."/>
            <person name="Hug L.A."/>
            <person name="Sharon I."/>
            <person name="Castelle C.J."/>
            <person name="Probst A.J."/>
            <person name="Thomas B.C."/>
            <person name="Singh A."/>
            <person name="Wilkins M.J."/>
            <person name="Karaoz U."/>
            <person name="Brodie E.L."/>
            <person name="Williams K.H."/>
            <person name="Hubbard S.S."/>
            <person name="Banfield J.F."/>
        </authorList>
    </citation>
    <scope>NUCLEOTIDE SEQUENCE [LARGE SCALE GENOMIC DNA]</scope>
</reference>
<dbReference type="InterPro" id="IPR004839">
    <property type="entry name" value="Aminotransferase_I/II_large"/>
</dbReference>
<dbReference type="EMBL" id="MGGI01000015">
    <property type="protein sequence ID" value="OGM26260.1"/>
    <property type="molecule type" value="Genomic_DNA"/>
</dbReference>
<evidence type="ECO:0000259" key="6">
    <source>
        <dbReference type="Pfam" id="PF00155"/>
    </source>
</evidence>
<dbReference type="Pfam" id="PF00155">
    <property type="entry name" value="Aminotran_1_2"/>
    <property type="match status" value="1"/>
</dbReference>
<gene>
    <name evidence="7" type="ORF">A2627_04230</name>
</gene>
<dbReference type="InterPro" id="IPR015424">
    <property type="entry name" value="PyrdxlP-dep_Trfase"/>
</dbReference>
<proteinExistence type="inferred from homology"/>
<dbReference type="GO" id="GO:0030170">
    <property type="term" value="F:pyridoxal phosphate binding"/>
    <property type="evidence" value="ECO:0007669"/>
    <property type="project" value="InterPro"/>
</dbReference>
<dbReference type="GO" id="GO:0008483">
    <property type="term" value="F:transaminase activity"/>
    <property type="evidence" value="ECO:0007669"/>
    <property type="project" value="UniProtKB-KW"/>
</dbReference>
<dbReference type="GO" id="GO:0006520">
    <property type="term" value="P:amino acid metabolic process"/>
    <property type="evidence" value="ECO:0007669"/>
    <property type="project" value="InterPro"/>
</dbReference>
<keyword evidence="5" id="KW-0663">Pyridoxal phosphate</keyword>
<evidence type="ECO:0000313" key="8">
    <source>
        <dbReference type="Proteomes" id="UP000178851"/>
    </source>
</evidence>
<evidence type="ECO:0000256" key="1">
    <source>
        <dbReference type="ARBA" id="ARBA00001933"/>
    </source>
</evidence>
<accession>A0A1F7YGG8</accession>
<evidence type="ECO:0000256" key="5">
    <source>
        <dbReference type="ARBA" id="ARBA00022898"/>
    </source>
</evidence>
<evidence type="ECO:0000313" key="7">
    <source>
        <dbReference type="EMBL" id="OGM26260.1"/>
    </source>
</evidence>
<sequence length="379" mass="42568">MIFPSDTYKRMTSSPGGMKFIHEVIARSIKLKNEGKEIVDCGLGESSHGLLAKVIEAGMEALKKDEFYYVRPTQGLVELRAEISRQISKEFQLSVDSENVIVTPGAELGIDLVFKSILNPGDEVVIFDPFFIPFATIAITYGARPVFVDTFENGFLPSLKLMKKKISKKTKIIILNSPNNPTGRVFNKKLVEEITFFAKERKIYLLSDETYCFFDFEKIFFSPFNIYPEGTIVVRSFSKQYSMMGYKVGYIVSSTKIANYIKALQIPGWAAPRISSLMALAALKSSNPQSVIENYESKRDNLYKGLNEFGLVDYLPEGAFYFYLKCPSGNSLNFALELADKGLLVIPAFSTKNTHVRLSYGAIEKEQIPKILDAIESVL</sequence>
<name>A0A1F7YGG8_9BACT</name>
<comment type="caution">
    <text evidence="7">The sequence shown here is derived from an EMBL/GenBank/DDBJ whole genome shotgun (WGS) entry which is preliminary data.</text>
</comment>
<dbReference type="SUPFAM" id="SSF53383">
    <property type="entry name" value="PLP-dependent transferases"/>
    <property type="match status" value="1"/>
</dbReference>
<protein>
    <recommendedName>
        <fullName evidence="6">Aminotransferase class I/classII large domain-containing protein</fullName>
    </recommendedName>
</protein>
<keyword evidence="4" id="KW-0808">Transferase</keyword>
<evidence type="ECO:0000256" key="4">
    <source>
        <dbReference type="ARBA" id="ARBA00022679"/>
    </source>
</evidence>
<dbReference type="Proteomes" id="UP000178851">
    <property type="component" value="Unassembled WGS sequence"/>
</dbReference>
<dbReference type="CDD" id="cd00609">
    <property type="entry name" value="AAT_like"/>
    <property type="match status" value="1"/>
</dbReference>
<keyword evidence="3" id="KW-0032">Aminotransferase</keyword>
<comment type="cofactor">
    <cofactor evidence="1">
        <name>pyridoxal 5'-phosphate</name>
        <dbReference type="ChEBI" id="CHEBI:597326"/>
    </cofactor>
</comment>
<feature type="domain" description="Aminotransferase class I/classII large" evidence="6">
    <location>
        <begin position="43"/>
        <end position="375"/>
    </location>
</feature>
<dbReference type="InterPro" id="IPR050596">
    <property type="entry name" value="AspAT/PAT-like"/>
</dbReference>
<organism evidence="7 8">
    <name type="scientific">Candidatus Woesebacteria bacterium RIFCSPHIGHO2_01_FULL_39_28</name>
    <dbReference type="NCBI Taxonomy" id="1802496"/>
    <lineage>
        <taxon>Bacteria</taxon>
        <taxon>Candidatus Woeseibacteriota</taxon>
    </lineage>
</organism>
<dbReference type="InterPro" id="IPR015421">
    <property type="entry name" value="PyrdxlP-dep_Trfase_major"/>
</dbReference>
<dbReference type="PANTHER" id="PTHR46383">
    <property type="entry name" value="ASPARTATE AMINOTRANSFERASE"/>
    <property type="match status" value="1"/>
</dbReference>
<comment type="similarity">
    <text evidence="2">Belongs to the class-I pyridoxal-phosphate-dependent aminotransferase family.</text>
</comment>
<dbReference type="Gene3D" id="3.40.640.10">
    <property type="entry name" value="Type I PLP-dependent aspartate aminotransferase-like (Major domain)"/>
    <property type="match status" value="1"/>
</dbReference>
<evidence type="ECO:0000256" key="3">
    <source>
        <dbReference type="ARBA" id="ARBA00022576"/>
    </source>
</evidence>